<accession>A0ACB9TYQ1</accession>
<name>A0ACB9TYQ1_HOLOL</name>
<evidence type="ECO:0000313" key="1">
    <source>
        <dbReference type="EMBL" id="KAI4472042.1"/>
    </source>
</evidence>
<gene>
    <name evidence="1" type="ORF">MML48_1g18457</name>
</gene>
<organism evidence="1 2">
    <name type="scientific">Holotrichia oblita</name>
    <name type="common">Chafer beetle</name>
    <dbReference type="NCBI Taxonomy" id="644536"/>
    <lineage>
        <taxon>Eukaryota</taxon>
        <taxon>Metazoa</taxon>
        <taxon>Ecdysozoa</taxon>
        <taxon>Arthropoda</taxon>
        <taxon>Hexapoda</taxon>
        <taxon>Insecta</taxon>
        <taxon>Pterygota</taxon>
        <taxon>Neoptera</taxon>
        <taxon>Endopterygota</taxon>
        <taxon>Coleoptera</taxon>
        <taxon>Polyphaga</taxon>
        <taxon>Scarabaeiformia</taxon>
        <taxon>Scarabaeidae</taxon>
        <taxon>Melolonthinae</taxon>
        <taxon>Holotrichia</taxon>
    </lineage>
</organism>
<comment type="caution">
    <text evidence="1">The sequence shown here is derived from an EMBL/GenBank/DDBJ whole genome shotgun (WGS) entry which is preliminary data.</text>
</comment>
<reference evidence="1" key="1">
    <citation type="submission" date="2022-04" db="EMBL/GenBank/DDBJ databases">
        <title>Chromosome-scale genome assembly of Holotrichia oblita Faldermann.</title>
        <authorList>
            <person name="Rongchong L."/>
        </authorList>
    </citation>
    <scope>NUCLEOTIDE SEQUENCE</scope>
    <source>
        <strain evidence="1">81SQS9</strain>
    </source>
</reference>
<proteinExistence type="predicted"/>
<protein>
    <submittedName>
        <fullName evidence="1">Uncharacterized protein</fullName>
    </submittedName>
</protein>
<keyword evidence="2" id="KW-1185">Reference proteome</keyword>
<dbReference type="Proteomes" id="UP001056778">
    <property type="component" value="Chromosome 1"/>
</dbReference>
<dbReference type="EMBL" id="CM043015">
    <property type="protein sequence ID" value="KAI4472042.1"/>
    <property type="molecule type" value="Genomic_DNA"/>
</dbReference>
<sequence>MGNLEDAILNLNKSDSSDICDVRAKDDYLDSSSEKNYEFGTKSPEFDALVNKINEIKQETSKKVEEQEKELKDNFEEFEKAKNSLHETIDSLKKSDDYSETGKGNNDDSSFVSDVLNAVDSLQKPVLDEKPASKRVAAPNPVGFYPRKIEEEDTNIPDDIKVSRHSLGSLERPKFTEIRPKPNLKDNISNISVTDRFVERKPVGNYEIYNRSLNLTKDGDTSDLYKTALDETLKNEDRSYGKVLVSTPDLIKNVTIAEAIHDLNNEVTIEDTQINTTNIPLNINTEDVQIKNLSNGNLRNKEQQQSSLTYITEIQVLTPIPNKNVSEIEILPSIKNLDSEFENYVKNFEIKSSQPAEIRTNPVEEPRKTEFKLQRQLSIPEKIDAEKELSKIQEIAEEQLKKLPEMRFTTSSYEPSKIPEKRQSQIELLRSNFEKSPPKPKPELPPAKSRIPIATNKTPPTSPERRDSRNLDFEVDKDLIEIMTSGLHSSTPKFQPNKNTATSRNVTVTSIRNSKIPSGLPTYGNRPPVPPRKSESSPESGNIIQVSANGNSESSSFKQWVFNPSG</sequence>
<evidence type="ECO:0000313" key="2">
    <source>
        <dbReference type="Proteomes" id="UP001056778"/>
    </source>
</evidence>